<dbReference type="Pfam" id="PF01734">
    <property type="entry name" value="Patatin"/>
    <property type="match status" value="1"/>
</dbReference>
<feature type="active site" description="Nucleophile" evidence="4">
    <location>
        <position position="65"/>
    </location>
</feature>
<proteinExistence type="predicted"/>
<evidence type="ECO:0000313" key="7">
    <source>
        <dbReference type="Proteomes" id="UP000034832"/>
    </source>
</evidence>
<dbReference type="SUPFAM" id="SSF52151">
    <property type="entry name" value="FabD/lysophospholipase-like"/>
    <property type="match status" value="1"/>
</dbReference>
<dbReference type="AlphaFoldDB" id="A0A4U6BPR0"/>
<evidence type="ECO:0000256" key="1">
    <source>
        <dbReference type="ARBA" id="ARBA00022801"/>
    </source>
</evidence>
<reference evidence="6" key="1">
    <citation type="submission" date="2019-04" db="EMBL/GenBank/DDBJ databases">
        <title>Whole genome sequencing of cave bacteria.</title>
        <authorList>
            <person name="Gan H.M."/>
            <person name="Barton H."/>
            <person name="Savka M.A."/>
        </authorList>
    </citation>
    <scope>NUCLEOTIDE SEQUENCE [LARGE SCALE GENOMIC DNA]</scope>
    <source>
        <strain evidence="6">LC387</strain>
    </source>
</reference>
<dbReference type="STRING" id="211460.YH63_10310"/>
<evidence type="ECO:0000256" key="3">
    <source>
        <dbReference type="ARBA" id="ARBA00023098"/>
    </source>
</evidence>
<dbReference type="GO" id="GO:0016787">
    <property type="term" value="F:hydrolase activity"/>
    <property type="evidence" value="ECO:0007669"/>
    <property type="project" value="UniProtKB-UniRule"/>
</dbReference>
<dbReference type="GO" id="GO:0016042">
    <property type="term" value="P:lipid catabolic process"/>
    <property type="evidence" value="ECO:0007669"/>
    <property type="project" value="UniProtKB-UniRule"/>
</dbReference>
<feature type="active site" description="Proton acceptor" evidence="4">
    <location>
        <position position="217"/>
    </location>
</feature>
<keyword evidence="3 4" id="KW-0443">Lipid metabolism</keyword>
<dbReference type="Proteomes" id="UP000034832">
    <property type="component" value="Unassembled WGS sequence"/>
</dbReference>
<dbReference type="PANTHER" id="PTHR14226">
    <property type="entry name" value="NEUROPATHY TARGET ESTERASE/SWISS CHEESE D.MELANOGASTER"/>
    <property type="match status" value="1"/>
</dbReference>
<feature type="short sequence motif" description="DGA/G" evidence="4">
    <location>
        <begin position="217"/>
        <end position="219"/>
    </location>
</feature>
<evidence type="ECO:0000259" key="5">
    <source>
        <dbReference type="PROSITE" id="PS51635"/>
    </source>
</evidence>
<gene>
    <name evidence="6" type="ORF">YH63_008640</name>
</gene>
<dbReference type="RefSeq" id="WP_046827958.1">
    <property type="nucleotide sequence ID" value="NZ_LBIA02000001.1"/>
</dbReference>
<dbReference type="InterPro" id="IPR016035">
    <property type="entry name" value="Acyl_Trfase/lysoPLipase"/>
</dbReference>
<accession>A0A4U6BPR0</accession>
<name>A0A4U6BPR0_9BRAD</name>
<keyword evidence="2 4" id="KW-0442">Lipid degradation</keyword>
<evidence type="ECO:0000256" key="4">
    <source>
        <dbReference type="PROSITE-ProRule" id="PRU01161"/>
    </source>
</evidence>
<feature type="domain" description="PNPLA" evidence="5">
    <location>
        <begin position="31"/>
        <end position="233"/>
    </location>
</feature>
<feature type="short sequence motif" description="GXSXG" evidence="4">
    <location>
        <begin position="63"/>
        <end position="67"/>
    </location>
</feature>
<feature type="short sequence motif" description="GXGXXG" evidence="4">
    <location>
        <begin position="35"/>
        <end position="40"/>
    </location>
</feature>
<dbReference type="PROSITE" id="PS51635">
    <property type="entry name" value="PNPLA"/>
    <property type="match status" value="1"/>
</dbReference>
<dbReference type="OrthoDB" id="9807112at2"/>
<evidence type="ECO:0000256" key="2">
    <source>
        <dbReference type="ARBA" id="ARBA00022963"/>
    </source>
</evidence>
<sequence length="368" mass="40619">MATTLKTYLDNLTPWNFSSTRKPSAAKKINLALQGGGSHGAFTWGVLDHFLTDGRLEITGISGASAGAMNAVMLADGLTRGGPEEARKRLAAFWRATSTGGDLPPVQRAMTDRMFSMMPFAATPIQNWFEAMAHYFSPYELNPLNINPLSQLIERFVDFDALRANTDLALYISATNVHTGRLRIFANEKITADAVMASAALPFMFRAVEIDGVPYWDGGYMGNPAIFPFLQATEAEDVVVVQINPVSRTTTPKTSGEIINRLNEITFNSALISELRTMDFVNQLIDDGRLPRGTGKDQYRRLNIHRIDLGGLGTRLAASSKMKTDYEFFEVLHRAGKRAAKKFLDTHFDDIGRRSTIDLAAESGVEWA</sequence>
<dbReference type="EMBL" id="LBIA02000001">
    <property type="protein sequence ID" value="TKT71475.1"/>
    <property type="molecule type" value="Genomic_DNA"/>
</dbReference>
<evidence type="ECO:0000313" key="6">
    <source>
        <dbReference type="EMBL" id="TKT71475.1"/>
    </source>
</evidence>
<dbReference type="InterPro" id="IPR002641">
    <property type="entry name" value="PNPLA_dom"/>
</dbReference>
<dbReference type="InterPro" id="IPR050301">
    <property type="entry name" value="NTE"/>
</dbReference>
<dbReference type="Gene3D" id="3.40.1090.10">
    <property type="entry name" value="Cytosolic phospholipase A2 catalytic domain"/>
    <property type="match status" value="2"/>
</dbReference>
<comment type="caution">
    <text evidence="6">The sequence shown here is derived from an EMBL/GenBank/DDBJ whole genome shotgun (WGS) entry which is preliminary data.</text>
</comment>
<keyword evidence="7" id="KW-1185">Reference proteome</keyword>
<protein>
    <submittedName>
        <fullName evidence="6">Patatin-like phospholipase family protein</fullName>
    </submittedName>
</protein>
<dbReference type="PANTHER" id="PTHR14226:SF78">
    <property type="entry name" value="SLR0060 PROTEIN"/>
    <property type="match status" value="1"/>
</dbReference>
<keyword evidence="1 4" id="KW-0378">Hydrolase</keyword>
<organism evidence="6 7">
    <name type="scientific">Afipia massiliensis</name>
    <dbReference type="NCBI Taxonomy" id="211460"/>
    <lineage>
        <taxon>Bacteria</taxon>
        <taxon>Pseudomonadati</taxon>
        <taxon>Pseudomonadota</taxon>
        <taxon>Alphaproteobacteria</taxon>
        <taxon>Hyphomicrobiales</taxon>
        <taxon>Nitrobacteraceae</taxon>
        <taxon>Afipia</taxon>
    </lineage>
</organism>